<sequence>MYIPTPSPEAIEYANTISRLLGWSYVFCWGVSSYPQLITNYRRKAVTGLALDYFTVNVLGFTCYTISSALFLFSSTVRAQYARRHPLSPEPTVRWNDLAFAGHATLISIVTLSQFWFWRYKRDASQRLSSTMVAIIAACIAAVAIAILRVRVPAATGWQWEWIDVVYTLQYVKLAISFVKYIPQAWLNYQRKATTGWSIENILLDCAGGFLSLGQLVLDSSLQGDWSGMTGNPAKFFLSQISIAFDIVFIVQHYILYPPARVVAVAPVAPVPGYGTILPGRPLGLRRGVEQAHAEERRGLLTGSLEEGFPR</sequence>
<feature type="transmembrane region" description="Helical" evidence="7">
    <location>
        <begin position="50"/>
        <end position="73"/>
    </location>
</feature>
<evidence type="ECO:0000256" key="2">
    <source>
        <dbReference type="ARBA" id="ARBA00022448"/>
    </source>
</evidence>
<dbReference type="Proteomes" id="UP001447188">
    <property type="component" value="Unassembled WGS sequence"/>
</dbReference>
<evidence type="ECO:0000256" key="5">
    <source>
        <dbReference type="ARBA" id="ARBA00022989"/>
    </source>
</evidence>
<evidence type="ECO:0000313" key="8">
    <source>
        <dbReference type="EMBL" id="KAL0638229.1"/>
    </source>
</evidence>
<feature type="transmembrane region" description="Helical" evidence="7">
    <location>
        <begin position="20"/>
        <end position="38"/>
    </location>
</feature>
<dbReference type="PANTHER" id="PTHR13131:SF5">
    <property type="entry name" value="CYSTINOSIN"/>
    <property type="match status" value="1"/>
</dbReference>
<evidence type="ECO:0000256" key="6">
    <source>
        <dbReference type="ARBA" id="ARBA00023136"/>
    </source>
</evidence>
<dbReference type="SMART" id="SM00679">
    <property type="entry name" value="CTNS"/>
    <property type="match status" value="2"/>
</dbReference>
<comment type="subcellular location">
    <subcellularLocation>
        <location evidence="1">Endomembrane system</location>
        <topology evidence="1">Multi-pass membrane protein</topology>
    </subcellularLocation>
</comment>
<evidence type="ECO:0000313" key="9">
    <source>
        <dbReference type="Proteomes" id="UP001447188"/>
    </source>
</evidence>
<keyword evidence="6 7" id="KW-0472">Membrane</keyword>
<dbReference type="NCBIfam" id="TIGR00951">
    <property type="entry name" value="2A43"/>
    <property type="match status" value="1"/>
</dbReference>
<dbReference type="PANTHER" id="PTHR13131">
    <property type="entry name" value="CYSTINOSIN"/>
    <property type="match status" value="1"/>
</dbReference>
<keyword evidence="4" id="KW-0677">Repeat</keyword>
<keyword evidence="9" id="KW-1185">Reference proteome</keyword>
<organism evidence="8 9">
    <name type="scientific">Discina gigas</name>
    <dbReference type="NCBI Taxonomy" id="1032678"/>
    <lineage>
        <taxon>Eukaryota</taxon>
        <taxon>Fungi</taxon>
        <taxon>Dikarya</taxon>
        <taxon>Ascomycota</taxon>
        <taxon>Pezizomycotina</taxon>
        <taxon>Pezizomycetes</taxon>
        <taxon>Pezizales</taxon>
        <taxon>Discinaceae</taxon>
        <taxon>Discina</taxon>
    </lineage>
</organism>
<dbReference type="EMBL" id="JBBBZM010000024">
    <property type="protein sequence ID" value="KAL0638229.1"/>
    <property type="molecule type" value="Genomic_DNA"/>
</dbReference>
<keyword evidence="3 7" id="KW-0812">Transmembrane</keyword>
<evidence type="ECO:0000256" key="3">
    <source>
        <dbReference type="ARBA" id="ARBA00022692"/>
    </source>
</evidence>
<feature type="transmembrane region" description="Helical" evidence="7">
    <location>
        <begin position="98"/>
        <end position="118"/>
    </location>
</feature>
<name>A0ABR3GQN6_9PEZI</name>
<dbReference type="Gene3D" id="1.20.1280.290">
    <property type="match status" value="1"/>
</dbReference>
<protein>
    <recommendedName>
        <fullName evidence="10">Cystinosin</fullName>
    </recommendedName>
</protein>
<dbReference type="InterPro" id="IPR005282">
    <property type="entry name" value="LC_transporter"/>
</dbReference>
<keyword evidence="2" id="KW-0813">Transport</keyword>
<keyword evidence="5 7" id="KW-1133">Transmembrane helix</keyword>
<comment type="caution">
    <text evidence="8">The sequence shown here is derived from an EMBL/GenBank/DDBJ whole genome shotgun (WGS) entry which is preliminary data.</text>
</comment>
<dbReference type="InterPro" id="IPR006603">
    <property type="entry name" value="PQ-loop_rpt"/>
</dbReference>
<gene>
    <name evidence="8" type="ORF">Q9L58_002683</name>
</gene>
<accession>A0ABR3GQN6</accession>
<reference evidence="8 9" key="1">
    <citation type="submission" date="2024-02" db="EMBL/GenBank/DDBJ databases">
        <title>Discinaceae phylogenomics.</title>
        <authorList>
            <person name="Dirks A.C."/>
            <person name="James T.Y."/>
        </authorList>
    </citation>
    <scope>NUCLEOTIDE SEQUENCE [LARGE SCALE GENOMIC DNA]</scope>
    <source>
        <strain evidence="8 9">ACD0624</strain>
    </source>
</reference>
<evidence type="ECO:0000256" key="4">
    <source>
        <dbReference type="ARBA" id="ARBA00022737"/>
    </source>
</evidence>
<evidence type="ECO:0000256" key="1">
    <source>
        <dbReference type="ARBA" id="ARBA00004127"/>
    </source>
</evidence>
<feature type="transmembrane region" description="Helical" evidence="7">
    <location>
        <begin position="130"/>
        <end position="150"/>
    </location>
</feature>
<dbReference type="Pfam" id="PF04193">
    <property type="entry name" value="PQ-loop"/>
    <property type="match status" value="2"/>
</dbReference>
<proteinExistence type="predicted"/>
<evidence type="ECO:0008006" key="10">
    <source>
        <dbReference type="Google" id="ProtNLM"/>
    </source>
</evidence>
<evidence type="ECO:0000256" key="7">
    <source>
        <dbReference type="SAM" id="Phobius"/>
    </source>
</evidence>